<protein>
    <submittedName>
        <fullName evidence="2">Uncharacterized protein</fullName>
    </submittedName>
</protein>
<proteinExistence type="predicted"/>
<dbReference type="EMBL" id="UOFP01000292">
    <property type="protein sequence ID" value="VAW89799.1"/>
    <property type="molecule type" value="Genomic_DNA"/>
</dbReference>
<dbReference type="AlphaFoldDB" id="A0A3B0ZUW4"/>
<name>A0A3B0ZUW4_9ZZZZ</name>
<reference evidence="2" key="1">
    <citation type="submission" date="2018-06" db="EMBL/GenBank/DDBJ databases">
        <authorList>
            <person name="Zhirakovskaya E."/>
        </authorList>
    </citation>
    <scope>NUCLEOTIDE SEQUENCE</scope>
</reference>
<feature type="compositionally biased region" description="Basic and acidic residues" evidence="1">
    <location>
        <begin position="29"/>
        <end position="38"/>
    </location>
</feature>
<feature type="region of interest" description="Disordered" evidence="1">
    <location>
        <begin position="22"/>
        <end position="47"/>
    </location>
</feature>
<accession>A0A3B0ZUW4</accession>
<gene>
    <name evidence="2" type="ORF">MNBD_GAMMA18-2339</name>
</gene>
<organism evidence="2">
    <name type="scientific">hydrothermal vent metagenome</name>
    <dbReference type="NCBI Taxonomy" id="652676"/>
    <lineage>
        <taxon>unclassified sequences</taxon>
        <taxon>metagenomes</taxon>
        <taxon>ecological metagenomes</taxon>
    </lineage>
</organism>
<sequence length="64" mass="7670">MKERIVRRTKEEIKNMKGKTDHVYVSNTSDKEIERQVENDPDSYIPSEEELKNFKIVNEDDKNE</sequence>
<evidence type="ECO:0000313" key="2">
    <source>
        <dbReference type="EMBL" id="VAW89799.1"/>
    </source>
</evidence>
<evidence type="ECO:0000256" key="1">
    <source>
        <dbReference type="SAM" id="MobiDB-lite"/>
    </source>
</evidence>